<dbReference type="EMBL" id="WWCM01000028">
    <property type="protein sequence ID" value="MYM42008.1"/>
    <property type="molecule type" value="Genomic_DNA"/>
</dbReference>
<dbReference type="Gene3D" id="1.10.260.40">
    <property type="entry name" value="lambda repressor-like DNA-binding domains"/>
    <property type="match status" value="1"/>
</dbReference>
<keyword evidence="3" id="KW-1185">Reference proteome</keyword>
<evidence type="ECO:0000259" key="1">
    <source>
        <dbReference type="PROSITE" id="PS50943"/>
    </source>
</evidence>
<dbReference type="InterPro" id="IPR010982">
    <property type="entry name" value="Lambda_DNA-bd_dom_sf"/>
</dbReference>
<dbReference type="RefSeq" id="WP_161041262.1">
    <property type="nucleotide sequence ID" value="NZ_WWCM01000028.1"/>
</dbReference>
<dbReference type="PROSITE" id="PS50943">
    <property type="entry name" value="HTH_CROC1"/>
    <property type="match status" value="1"/>
</dbReference>
<proteinExistence type="predicted"/>
<dbReference type="InterPro" id="IPR001387">
    <property type="entry name" value="Cro/C1-type_HTH"/>
</dbReference>
<dbReference type="Proteomes" id="UP000478090">
    <property type="component" value="Unassembled WGS sequence"/>
</dbReference>
<dbReference type="CDD" id="cd00093">
    <property type="entry name" value="HTH_XRE"/>
    <property type="match status" value="1"/>
</dbReference>
<gene>
    <name evidence="2" type="ORF">GTP27_22145</name>
</gene>
<reference evidence="2 3" key="1">
    <citation type="submission" date="2019-12" db="EMBL/GenBank/DDBJ databases">
        <title>Novel species isolated from a subtropical stream in China.</title>
        <authorList>
            <person name="Lu H."/>
        </authorList>
    </citation>
    <scope>NUCLEOTIDE SEQUENCE [LARGE SCALE GENOMIC DNA]</scope>
    <source>
        <strain evidence="2 3">CY13W</strain>
    </source>
</reference>
<comment type="caution">
    <text evidence="2">The sequence shown here is derived from an EMBL/GenBank/DDBJ whole genome shotgun (WGS) entry which is preliminary data.</text>
</comment>
<organism evidence="2 3">
    <name type="scientific">Duganella qianjiadongensis</name>
    <dbReference type="NCBI Taxonomy" id="2692176"/>
    <lineage>
        <taxon>Bacteria</taxon>
        <taxon>Pseudomonadati</taxon>
        <taxon>Pseudomonadota</taxon>
        <taxon>Betaproteobacteria</taxon>
        <taxon>Burkholderiales</taxon>
        <taxon>Oxalobacteraceae</taxon>
        <taxon>Telluria group</taxon>
        <taxon>Duganella</taxon>
    </lineage>
</organism>
<protein>
    <submittedName>
        <fullName evidence="2">Helix-turn-helix domain-containing protein</fullName>
    </submittedName>
</protein>
<dbReference type="Pfam" id="PF01381">
    <property type="entry name" value="HTH_3"/>
    <property type="match status" value="1"/>
</dbReference>
<feature type="domain" description="HTH cro/C1-type" evidence="1">
    <location>
        <begin position="36"/>
        <end position="90"/>
    </location>
</feature>
<name>A0ABW9VSI8_9BURK</name>
<accession>A0ABW9VSI8</accession>
<evidence type="ECO:0000313" key="2">
    <source>
        <dbReference type="EMBL" id="MYM42008.1"/>
    </source>
</evidence>
<evidence type="ECO:0000313" key="3">
    <source>
        <dbReference type="Proteomes" id="UP000478090"/>
    </source>
</evidence>
<dbReference type="SUPFAM" id="SSF47413">
    <property type="entry name" value="lambda repressor-like DNA-binding domains"/>
    <property type="match status" value="1"/>
</dbReference>
<sequence length="96" mass="10592">MDKRYAVLSPAEQVALRRDLMLRLEAAPAMPIPAVIREIRKTLRLTIPEYARLCQVSPRTLQDIERGVASPTLSTVDKLLQPMGLRAGAVAAASWP</sequence>
<dbReference type="SMART" id="SM00530">
    <property type="entry name" value="HTH_XRE"/>
    <property type="match status" value="1"/>
</dbReference>